<dbReference type="Proteomes" id="UP001451606">
    <property type="component" value="Chromosome"/>
</dbReference>
<protein>
    <recommendedName>
        <fullName evidence="3">DUF1102 domain-containing protein</fullName>
    </recommendedName>
</protein>
<dbReference type="RefSeq" id="WP_393971327.1">
    <property type="nucleotide sequence ID" value="NZ_CP133772.1"/>
</dbReference>
<sequence>MISGKLSVLFAVIILVAFGTMAYVTIEKSSADANLSGSALGGYIKVVNNTKSYYCISNESKGLSINFTLQSNSPVVYVYDIDPLSNNTTSPLNALNITEFNTTLYPDNYMKITNATNSTTPMTIHLYFNSTVVSKMAITTNQSHPTVYIVKIVLINGKDAATGFGFGLIRIQ</sequence>
<accession>A0AAX4NHR5</accession>
<dbReference type="KEGG" id="omr:OXIME_001600"/>
<evidence type="ECO:0000313" key="1">
    <source>
        <dbReference type="EMBL" id="WYY01005.1"/>
    </source>
</evidence>
<organism evidence="1 2">
    <name type="scientific">Oxyplasma meridianum</name>
    <dbReference type="NCBI Taxonomy" id="3073602"/>
    <lineage>
        <taxon>Archaea</taxon>
        <taxon>Methanobacteriati</taxon>
        <taxon>Thermoplasmatota</taxon>
        <taxon>Thermoplasmata</taxon>
        <taxon>Thermoplasmatales</taxon>
        <taxon>Thermoplasmataceae</taxon>
        <taxon>Oxyplasma</taxon>
    </lineage>
</organism>
<dbReference type="GeneID" id="95968338"/>
<dbReference type="AlphaFoldDB" id="A0AAX4NHR5"/>
<dbReference type="EMBL" id="CP133772">
    <property type="protein sequence ID" value="WYY01005.1"/>
    <property type="molecule type" value="Genomic_DNA"/>
</dbReference>
<name>A0AAX4NHR5_9ARCH</name>
<proteinExistence type="predicted"/>
<evidence type="ECO:0000313" key="2">
    <source>
        <dbReference type="Proteomes" id="UP001451606"/>
    </source>
</evidence>
<gene>
    <name evidence="1" type="ORF">OXIME_001600</name>
</gene>
<reference evidence="1 2" key="1">
    <citation type="submission" date="2023-09" db="EMBL/GenBank/DDBJ databases">
        <authorList>
            <person name="Golyshina O.V."/>
            <person name="Lunev E.A."/>
            <person name="Bargiela R."/>
            <person name="Gaines M.C."/>
            <person name="Daum B."/>
            <person name="Bale N.J."/>
            <person name="Koenen M."/>
            <person name="Sinninghe Damst J.S."/>
            <person name="Yakimov M."/>
            <person name="Golyshin P.N."/>
        </authorList>
    </citation>
    <scope>NUCLEOTIDE SEQUENCE [LARGE SCALE GENOMIC DNA]</scope>
    <source>
        <strain evidence="1 2">M1</strain>
    </source>
</reference>
<evidence type="ECO:0008006" key="3">
    <source>
        <dbReference type="Google" id="ProtNLM"/>
    </source>
</evidence>
<keyword evidence="2" id="KW-1185">Reference proteome</keyword>